<sequence length="304" mass="33027">MSLINVRVLLVIAGVVSGGLAQFYSSRAPPCQQPYLPPFASGRNENGNGNVNLNDNTNVNSNTNANQALRYSTGSGMIPQSMSIPRSPFQPLLPIPSTYYSSQPRPLSPISRYNANPTINVLPSKNIDDNVNANFNINSNQNYNENANANRYVPAVMPTPAFIPPRPLQPLAAPTNTRPVWTRPSVSFGSYPVGNLNANTNENTNVNINDNGNINANAFLIPATETQMRIPTQMLTPKLTAARYPFEASMRPMGCHAGGLRGVADLFSKLMTGSSIMQLGLLLMPPVELKDNACPNSDYYPQLY</sequence>
<reference evidence="3" key="1">
    <citation type="submission" date="2021-01" db="UniProtKB">
        <authorList>
            <consortium name="EnsemblMetazoa"/>
        </authorList>
    </citation>
    <scope>IDENTIFICATION</scope>
</reference>
<feature type="chain" id="PRO_5029869051" evidence="2">
    <location>
        <begin position="22"/>
        <end position="304"/>
    </location>
</feature>
<evidence type="ECO:0000313" key="4">
    <source>
        <dbReference type="Proteomes" id="UP000002358"/>
    </source>
</evidence>
<evidence type="ECO:0000256" key="1">
    <source>
        <dbReference type="SAM" id="MobiDB-lite"/>
    </source>
</evidence>
<gene>
    <name evidence="3" type="primary">100123094</name>
</gene>
<dbReference type="AlphaFoldDB" id="A0A7M7GFD3"/>
<feature type="compositionally biased region" description="Low complexity" evidence="1">
    <location>
        <begin position="44"/>
        <end position="63"/>
    </location>
</feature>
<feature type="signal peptide" evidence="2">
    <location>
        <begin position="1"/>
        <end position="21"/>
    </location>
</feature>
<dbReference type="EnsemblMetazoa" id="XM_003426607">
    <property type="protein sequence ID" value="XP_003426655"/>
    <property type="gene ID" value="LOC100123094"/>
</dbReference>
<keyword evidence="4" id="KW-1185">Reference proteome</keyword>
<protein>
    <submittedName>
        <fullName evidence="3">Uncharacterized protein</fullName>
    </submittedName>
</protein>
<keyword evidence="2" id="KW-0732">Signal</keyword>
<evidence type="ECO:0000256" key="2">
    <source>
        <dbReference type="SAM" id="SignalP"/>
    </source>
</evidence>
<feature type="region of interest" description="Disordered" evidence="1">
    <location>
        <begin position="36"/>
        <end position="63"/>
    </location>
</feature>
<dbReference type="InParanoid" id="A0A7M7GFD3"/>
<dbReference type="Proteomes" id="UP000002358">
    <property type="component" value="Chromosome 5"/>
</dbReference>
<evidence type="ECO:0000313" key="3">
    <source>
        <dbReference type="EnsemblMetazoa" id="XP_003426655"/>
    </source>
</evidence>
<name>A0A7M7GFD3_NASVI</name>
<proteinExistence type="predicted"/>
<accession>A0A7M7GFD3</accession>
<organism evidence="3 4">
    <name type="scientific">Nasonia vitripennis</name>
    <name type="common">Parasitic wasp</name>
    <dbReference type="NCBI Taxonomy" id="7425"/>
    <lineage>
        <taxon>Eukaryota</taxon>
        <taxon>Metazoa</taxon>
        <taxon>Ecdysozoa</taxon>
        <taxon>Arthropoda</taxon>
        <taxon>Hexapoda</taxon>
        <taxon>Insecta</taxon>
        <taxon>Pterygota</taxon>
        <taxon>Neoptera</taxon>
        <taxon>Endopterygota</taxon>
        <taxon>Hymenoptera</taxon>
        <taxon>Apocrita</taxon>
        <taxon>Proctotrupomorpha</taxon>
        <taxon>Chalcidoidea</taxon>
        <taxon>Pteromalidae</taxon>
        <taxon>Pteromalinae</taxon>
        <taxon>Nasonia</taxon>
    </lineage>
</organism>